<dbReference type="EMBL" id="CP095046">
    <property type="protein sequence ID" value="UOQ72058.1"/>
    <property type="molecule type" value="Genomic_DNA"/>
</dbReference>
<name>A0A8T9Q7N1_9BACT</name>
<gene>
    <name evidence="1" type="ORF">MUN79_26365</name>
</gene>
<evidence type="ECO:0000313" key="1">
    <source>
        <dbReference type="EMBL" id="UOQ72058.1"/>
    </source>
</evidence>
<sequence length="165" mass="18847">MSTTFYEQLLHEAFRTEAEVAQYLSAADLAAYKTFEQAGKADIAFRFERVRLAVAMSILKLLADLGDHEESRKVMDVMHRALKAKSVNEIDAVITKDAKLFEKLYTNLYVNEDGELLLGLFERTLDADTKALMEEVIQETLRVARELDFSHHDEDDEEDEAQADL</sequence>
<keyword evidence="2" id="KW-1185">Reference proteome</keyword>
<dbReference type="RefSeq" id="WP_244675455.1">
    <property type="nucleotide sequence ID" value="NZ_CP095046.1"/>
</dbReference>
<reference evidence="1" key="1">
    <citation type="submission" date="2022-04" db="EMBL/GenBank/DDBJ databases">
        <title>Hymenobacter sp. isolated from the air.</title>
        <authorList>
            <person name="Won M."/>
            <person name="Lee C.-M."/>
            <person name="Woen H.-Y."/>
            <person name="Kwon S.-W."/>
        </authorList>
    </citation>
    <scope>NUCLEOTIDE SEQUENCE</scope>
    <source>
        <strain evidence="1">5116S-3</strain>
    </source>
</reference>
<dbReference type="Proteomes" id="UP000831796">
    <property type="component" value="Chromosome"/>
</dbReference>
<proteinExistence type="predicted"/>
<accession>A0A8T9Q7N1</accession>
<evidence type="ECO:0000313" key="2">
    <source>
        <dbReference type="Proteomes" id="UP000831796"/>
    </source>
</evidence>
<dbReference type="AlphaFoldDB" id="A0A8T9Q7N1"/>
<dbReference type="KEGG" id="hcu:MUN79_26365"/>
<protein>
    <submittedName>
        <fullName evidence="1">Uncharacterized protein</fullName>
    </submittedName>
</protein>
<organism evidence="1 2">
    <name type="scientific">Hymenobacter cellulosilyticus</name>
    <dbReference type="NCBI Taxonomy" id="2932248"/>
    <lineage>
        <taxon>Bacteria</taxon>
        <taxon>Pseudomonadati</taxon>
        <taxon>Bacteroidota</taxon>
        <taxon>Cytophagia</taxon>
        <taxon>Cytophagales</taxon>
        <taxon>Hymenobacteraceae</taxon>
        <taxon>Hymenobacter</taxon>
    </lineage>
</organism>